<evidence type="ECO:0000256" key="7">
    <source>
        <dbReference type="ARBA" id="ARBA00022840"/>
    </source>
</evidence>
<comment type="catalytic activity">
    <reaction evidence="8">
        <text>L-threonyl-[protein] + ATP = O-phospho-L-threonyl-[protein] + ADP + H(+)</text>
        <dbReference type="Rhea" id="RHEA:46608"/>
        <dbReference type="Rhea" id="RHEA-COMP:11060"/>
        <dbReference type="Rhea" id="RHEA-COMP:11605"/>
        <dbReference type="ChEBI" id="CHEBI:15378"/>
        <dbReference type="ChEBI" id="CHEBI:30013"/>
        <dbReference type="ChEBI" id="CHEBI:30616"/>
        <dbReference type="ChEBI" id="CHEBI:61977"/>
        <dbReference type="ChEBI" id="CHEBI:456216"/>
        <dbReference type="EC" id="2.7.11.1"/>
    </reaction>
</comment>
<gene>
    <name evidence="13" type="ORF">DEO72_LG2g5032</name>
</gene>
<dbReference type="FunFam" id="1.10.510.10:FF:000085">
    <property type="entry name" value="Serine/threonine-protein kinase SRK2E"/>
    <property type="match status" value="1"/>
</dbReference>
<keyword evidence="7 10" id="KW-0067">ATP-binding</keyword>
<evidence type="ECO:0000256" key="3">
    <source>
        <dbReference type="ARBA" id="ARBA00022553"/>
    </source>
</evidence>
<dbReference type="PROSITE" id="PS50011">
    <property type="entry name" value="PROTEIN_KINASE_DOM"/>
    <property type="match status" value="1"/>
</dbReference>
<keyword evidence="14" id="KW-1185">Reference proteome</keyword>
<evidence type="ECO:0000256" key="6">
    <source>
        <dbReference type="ARBA" id="ARBA00022777"/>
    </source>
</evidence>
<dbReference type="AlphaFoldDB" id="A0A4D6L827"/>
<dbReference type="GO" id="GO:0005634">
    <property type="term" value="C:nucleus"/>
    <property type="evidence" value="ECO:0007669"/>
    <property type="project" value="UniProtKB-ARBA"/>
</dbReference>
<dbReference type="EMBL" id="CP039346">
    <property type="protein sequence ID" value="QCD84677.1"/>
    <property type="molecule type" value="Genomic_DNA"/>
</dbReference>
<dbReference type="InterPro" id="IPR011009">
    <property type="entry name" value="Kinase-like_dom_sf"/>
</dbReference>
<dbReference type="PROSITE" id="PS00107">
    <property type="entry name" value="PROTEIN_KINASE_ATP"/>
    <property type="match status" value="1"/>
</dbReference>
<evidence type="ECO:0000256" key="4">
    <source>
        <dbReference type="ARBA" id="ARBA00022679"/>
    </source>
</evidence>
<dbReference type="Pfam" id="PF00069">
    <property type="entry name" value="Pkinase"/>
    <property type="match status" value="1"/>
</dbReference>
<comment type="similarity">
    <text evidence="11">Belongs to the protein kinase superfamily.</text>
</comment>
<dbReference type="Gene3D" id="1.10.510.10">
    <property type="entry name" value="Transferase(Phosphotransferase) domain 1"/>
    <property type="match status" value="1"/>
</dbReference>
<evidence type="ECO:0000313" key="14">
    <source>
        <dbReference type="Proteomes" id="UP000501690"/>
    </source>
</evidence>
<feature type="domain" description="Protein kinase" evidence="12">
    <location>
        <begin position="4"/>
        <end position="271"/>
    </location>
</feature>
<dbReference type="FunFam" id="3.30.200.20:FF:000237">
    <property type="entry name" value="Serine/threonine-protein kinase SAPK2"/>
    <property type="match status" value="1"/>
</dbReference>
<organism evidence="13 14">
    <name type="scientific">Vigna unguiculata</name>
    <name type="common">Cowpea</name>
    <dbReference type="NCBI Taxonomy" id="3917"/>
    <lineage>
        <taxon>Eukaryota</taxon>
        <taxon>Viridiplantae</taxon>
        <taxon>Streptophyta</taxon>
        <taxon>Embryophyta</taxon>
        <taxon>Tracheophyta</taxon>
        <taxon>Spermatophyta</taxon>
        <taxon>Magnoliopsida</taxon>
        <taxon>eudicotyledons</taxon>
        <taxon>Gunneridae</taxon>
        <taxon>Pentapetalae</taxon>
        <taxon>rosids</taxon>
        <taxon>fabids</taxon>
        <taxon>Fabales</taxon>
        <taxon>Fabaceae</taxon>
        <taxon>Papilionoideae</taxon>
        <taxon>50 kb inversion clade</taxon>
        <taxon>NPAAA clade</taxon>
        <taxon>indigoferoid/millettioid clade</taxon>
        <taxon>Phaseoleae</taxon>
        <taxon>Vigna</taxon>
    </lineage>
</organism>
<dbReference type="PROSITE" id="PS00108">
    <property type="entry name" value="PROTEIN_KINASE_ST"/>
    <property type="match status" value="1"/>
</dbReference>
<reference evidence="13 14" key="1">
    <citation type="submission" date="2019-04" db="EMBL/GenBank/DDBJ databases">
        <title>An improved genome assembly and genetic linkage map for asparagus bean, Vigna unguiculata ssp. sesquipedialis.</title>
        <authorList>
            <person name="Xia Q."/>
            <person name="Zhang R."/>
            <person name="Dong Y."/>
        </authorList>
    </citation>
    <scope>NUCLEOTIDE SEQUENCE [LARGE SCALE GENOMIC DNA]</scope>
    <source>
        <tissue evidence="13">Leaf</tissue>
    </source>
</reference>
<proteinExistence type="inferred from homology"/>
<keyword evidence="2 11" id="KW-0723">Serine/threonine-protein kinase</keyword>
<evidence type="ECO:0000256" key="2">
    <source>
        <dbReference type="ARBA" id="ARBA00022527"/>
    </source>
</evidence>
<keyword evidence="4" id="KW-0808">Transferase</keyword>
<dbReference type="CDD" id="cd14662">
    <property type="entry name" value="STKc_SnRK2"/>
    <property type="match status" value="1"/>
</dbReference>
<dbReference type="GO" id="GO:0006970">
    <property type="term" value="P:response to osmotic stress"/>
    <property type="evidence" value="ECO:0007669"/>
    <property type="project" value="UniProtKB-ARBA"/>
</dbReference>
<evidence type="ECO:0000256" key="5">
    <source>
        <dbReference type="ARBA" id="ARBA00022741"/>
    </source>
</evidence>
<keyword evidence="6 13" id="KW-0418">Kinase</keyword>
<sequence>MERYEIIKDIGSGNFGVAKLVKEKWTGQLYAVKFIERGFKIDEHVQREIINHRSLKHPNIIRFKEVLLTPTHLAIVMEYASGGELFERICSAGRFSEDEARYFFQQLISGVSYCHSMEICHRDLKLENTLLDGSSAPRLKICDFGYSKAITLNLNFYFTSSVLHSQPKSTVGTPAYIAPEVLSRKEYDGKVADVWSCGVTLYVMLVGAYPFEDPEDPRNFRKTLQRILSVHYSIPDYVRISKECRHLLSRIFVANPEKRISIPEIKMHPWFLKNLPLEFMEEGVQNDMNESCETQSIEEILSIIQEARKPGEGPRVGEQFVGGSMDLDDIDADADIDDIETSGDFVCAL</sequence>
<protein>
    <recommendedName>
        <fullName evidence="1">non-specific serine/threonine protein kinase</fullName>
        <ecNumber evidence="1">2.7.11.1</ecNumber>
    </recommendedName>
</protein>
<evidence type="ECO:0000259" key="12">
    <source>
        <dbReference type="PROSITE" id="PS50011"/>
    </source>
</evidence>
<dbReference type="SUPFAM" id="SSF56112">
    <property type="entry name" value="Protein kinase-like (PK-like)"/>
    <property type="match status" value="1"/>
</dbReference>
<evidence type="ECO:0000256" key="11">
    <source>
        <dbReference type="RuleBase" id="RU000304"/>
    </source>
</evidence>
<evidence type="ECO:0000256" key="1">
    <source>
        <dbReference type="ARBA" id="ARBA00012513"/>
    </source>
</evidence>
<dbReference type="PANTHER" id="PTHR24343">
    <property type="entry name" value="SERINE/THREONINE KINASE"/>
    <property type="match status" value="1"/>
</dbReference>
<dbReference type="GO" id="GO:0005737">
    <property type="term" value="C:cytoplasm"/>
    <property type="evidence" value="ECO:0007669"/>
    <property type="project" value="UniProtKB-ARBA"/>
</dbReference>
<dbReference type="Proteomes" id="UP000501690">
    <property type="component" value="Linkage Group LG2"/>
</dbReference>
<dbReference type="PANTHER" id="PTHR24343:SF476">
    <property type="entry name" value="SERINE_THREONINE-PROTEIN KINASE SRK2C"/>
    <property type="match status" value="1"/>
</dbReference>
<dbReference type="InterPro" id="IPR008271">
    <property type="entry name" value="Ser/Thr_kinase_AS"/>
</dbReference>
<keyword evidence="5 10" id="KW-0547">Nucleotide-binding</keyword>
<evidence type="ECO:0000256" key="8">
    <source>
        <dbReference type="ARBA" id="ARBA00047899"/>
    </source>
</evidence>
<dbReference type="InterPro" id="IPR000719">
    <property type="entry name" value="Prot_kinase_dom"/>
</dbReference>
<dbReference type="Gene3D" id="3.30.200.20">
    <property type="entry name" value="Phosphorylase Kinase, domain 1"/>
    <property type="match status" value="1"/>
</dbReference>
<keyword evidence="3" id="KW-0597">Phosphoprotein</keyword>
<dbReference type="EC" id="2.7.11.1" evidence="1"/>
<dbReference type="GO" id="GO:0005524">
    <property type="term" value="F:ATP binding"/>
    <property type="evidence" value="ECO:0007669"/>
    <property type="project" value="UniProtKB-UniRule"/>
</dbReference>
<dbReference type="InterPro" id="IPR017441">
    <property type="entry name" value="Protein_kinase_ATP_BS"/>
</dbReference>
<dbReference type="GO" id="GO:0004674">
    <property type="term" value="F:protein serine/threonine kinase activity"/>
    <property type="evidence" value="ECO:0007669"/>
    <property type="project" value="UniProtKB-KW"/>
</dbReference>
<feature type="binding site" evidence="10">
    <location>
        <position position="33"/>
    </location>
    <ligand>
        <name>ATP</name>
        <dbReference type="ChEBI" id="CHEBI:30616"/>
    </ligand>
</feature>
<evidence type="ECO:0000313" key="13">
    <source>
        <dbReference type="EMBL" id="QCD84677.1"/>
    </source>
</evidence>
<evidence type="ECO:0000256" key="9">
    <source>
        <dbReference type="ARBA" id="ARBA00048679"/>
    </source>
</evidence>
<name>A0A4D6L827_VIGUN</name>
<comment type="catalytic activity">
    <reaction evidence="9">
        <text>L-seryl-[protein] + ATP = O-phospho-L-seryl-[protein] + ADP + H(+)</text>
        <dbReference type="Rhea" id="RHEA:17989"/>
        <dbReference type="Rhea" id="RHEA-COMP:9863"/>
        <dbReference type="Rhea" id="RHEA-COMP:11604"/>
        <dbReference type="ChEBI" id="CHEBI:15378"/>
        <dbReference type="ChEBI" id="CHEBI:29999"/>
        <dbReference type="ChEBI" id="CHEBI:30616"/>
        <dbReference type="ChEBI" id="CHEBI:83421"/>
        <dbReference type="ChEBI" id="CHEBI:456216"/>
        <dbReference type="EC" id="2.7.11.1"/>
    </reaction>
</comment>
<dbReference type="SMART" id="SM00220">
    <property type="entry name" value="S_TKc"/>
    <property type="match status" value="1"/>
</dbReference>
<evidence type="ECO:0000256" key="10">
    <source>
        <dbReference type="PROSITE-ProRule" id="PRU10141"/>
    </source>
</evidence>
<accession>A0A4D6L827</accession>